<name>A0A5N0TPP7_9MICO</name>
<dbReference type="Proteomes" id="UP000326838">
    <property type="component" value="Unassembled WGS sequence"/>
</dbReference>
<feature type="compositionally biased region" description="Low complexity" evidence="1">
    <location>
        <begin position="47"/>
        <end position="66"/>
    </location>
</feature>
<keyword evidence="2" id="KW-0472">Membrane</keyword>
<evidence type="ECO:0000313" key="3">
    <source>
        <dbReference type="EMBL" id="KAA9136218.1"/>
    </source>
</evidence>
<organism evidence="3 4">
    <name type="scientific">Microbacterium caowuchunii</name>
    <dbReference type="NCBI Taxonomy" id="2614638"/>
    <lineage>
        <taxon>Bacteria</taxon>
        <taxon>Bacillati</taxon>
        <taxon>Actinomycetota</taxon>
        <taxon>Actinomycetes</taxon>
        <taxon>Micrococcales</taxon>
        <taxon>Microbacteriaceae</taxon>
        <taxon>Microbacterium</taxon>
    </lineage>
</organism>
<evidence type="ECO:0000256" key="2">
    <source>
        <dbReference type="SAM" id="Phobius"/>
    </source>
</evidence>
<keyword evidence="4" id="KW-1185">Reference proteome</keyword>
<sequence>MDDDDRGELAELRARAYGPSPAVEMDAAAWDRLQKLEAASRRRTFDAAAPAASASASPASSVESPARLPEASESEPTTPSQRLRTRLRPAVSRRMRWVWAASLVAVAAVSAVATYAVASVRPVDPTTGLVPAALLDPDPALRLPSDFWNGALADVEVYEYFGIWAMRSDKDDFGKGDCVLITAAEGITAQGGSLTGPVYVGCEAGGLPATVQFALDAEWPDAVLEQHPVGTGLRFILSGDQVGVFVSPALPTPTSSAGSASR</sequence>
<dbReference type="EMBL" id="VYUY01000001">
    <property type="protein sequence ID" value="KAA9136218.1"/>
    <property type="molecule type" value="Genomic_DNA"/>
</dbReference>
<keyword evidence="2" id="KW-0812">Transmembrane</keyword>
<evidence type="ECO:0000256" key="1">
    <source>
        <dbReference type="SAM" id="MobiDB-lite"/>
    </source>
</evidence>
<reference evidence="4" key="1">
    <citation type="submission" date="2019-09" db="EMBL/GenBank/DDBJ databases">
        <title>Mumia zhuanghuii sp. nov. isolated from the intestinal contents of plateau pika (Ochotona curzoniae) in the Qinghai-Tibet plateau of China.</title>
        <authorList>
            <person name="Tian Z."/>
        </authorList>
    </citation>
    <scope>NUCLEOTIDE SEQUENCE [LARGE SCALE GENOMIC DNA]</scope>
    <source>
        <strain evidence="4">L-033</strain>
    </source>
</reference>
<keyword evidence="2" id="KW-1133">Transmembrane helix</keyword>
<feature type="transmembrane region" description="Helical" evidence="2">
    <location>
        <begin position="97"/>
        <end position="118"/>
    </location>
</feature>
<accession>A0A5N0TPP7</accession>
<evidence type="ECO:0000313" key="4">
    <source>
        <dbReference type="Proteomes" id="UP000326838"/>
    </source>
</evidence>
<dbReference type="RefSeq" id="WP_150891412.1">
    <property type="nucleotide sequence ID" value="NZ_VYUY01000001.1"/>
</dbReference>
<proteinExistence type="predicted"/>
<comment type="caution">
    <text evidence="3">The sequence shown here is derived from an EMBL/GenBank/DDBJ whole genome shotgun (WGS) entry which is preliminary data.</text>
</comment>
<protein>
    <submittedName>
        <fullName evidence="3">Uncharacterized protein</fullName>
    </submittedName>
</protein>
<gene>
    <name evidence="3" type="ORF">F6B40_00105</name>
</gene>
<dbReference type="AlphaFoldDB" id="A0A5N0TPP7"/>
<feature type="region of interest" description="Disordered" evidence="1">
    <location>
        <begin position="47"/>
        <end position="86"/>
    </location>
</feature>